<dbReference type="Gene3D" id="3.30.450.20">
    <property type="entry name" value="PAS domain"/>
    <property type="match status" value="1"/>
</dbReference>
<dbReference type="InterPro" id="IPR000160">
    <property type="entry name" value="GGDEF_dom"/>
</dbReference>
<dbReference type="FunFam" id="3.30.70.270:FF:000001">
    <property type="entry name" value="Diguanylate cyclase domain protein"/>
    <property type="match status" value="1"/>
</dbReference>
<dbReference type="InterPro" id="IPR000700">
    <property type="entry name" value="PAS-assoc_C"/>
</dbReference>
<gene>
    <name evidence="5" type="ORF">HHL21_02190</name>
</gene>
<evidence type="ECO:0000259" key="2">
    <source>
        <dbReference type="PROSITE" id="PS50113"/>
    </source>
</evidence>
<sequence length="547" mass="59581">MVSVDARGRIEFMNDAASKLTGWHPAEAAGRPATDVVRLLCKSTLEPLANPLNVVLERGTPLRLPVGTVLVRRDGSEAAIEDSTAPIHDHTGAVAGAVMVFHDVTSAQQLVLQMTHLASHDVLTDLPNRAMLEDRIKQAVAYGERNDAPFAVLYLDLDRFKRINDSLGHPVGDMLLCAVADRLRACVRNSDTVCRQGGDEFLVLLADQQNQHHAAAAAEKILAELGRSHEIGGHQLFVGASIGISLFPDDGRDAATLIKNADTAMYRAKANGRNIAQFYKHDMNLLAVERQHLEADLRRALERDEFALHYQVKVELASGRISGAEALLRWEHPEQGIVPPDRFLSAAEDFGLIAPLGRWVLKEACAQAKRWQDEGLALDTMAVNVSAQEFRRRDFADCVRAVLQETGLDPACLELEISESSLMRDVESSNTILSSLKELGVRLAVDDFGTGYSSLSCLTRFPLDALKIDRSFVSAIGAPGDANVITSVAIAMGGALKYRIIAQGVEALVQADFLKARGCTEGQGFFFGEALTAAEFSRRMCRAPLRP</sequence>
<dbReference type="InterPro" id="IPR000014">
    <property type="entry name" value="PAS"/>
</dbReference>
<dbReference type="Proteomes" id="UP000583752">
    <property type="component" value="Unassembled WGS sequence"/>
</dbReference>
<dbReference type="CDD" id="cd01948">
    <property type="entry name" value="EAL"/>
    <property type="match status" value="1"/>
</dbReference>
<name>A0A848HIR1_9BURK</name>
<organism evidence="5 6">
    <name type="scientific">Massilia polaris</name>
    <dbReference type="NCBI Taxonomy" id="2728846"/>
    <lineage>
        <taxon>Bacteria</taxon>
        <taxon>Pseudomonadati</taxon>
        <taxon>Pseudomonadota</taxon>
        <taxon>Betaproteobacteria</taxon>
        <taxon>Burkholderiales</taxon>
        <taxon>Oxalobacteraceae</taxon>
        <taxon>Telluria group</taxon>
        <taxon>Massilia</taxon>
    </lineage>
</organism>
<feature type="domain" description="PAC" evidence="2">
    <location>
        <begin position="64"/>
        <end position="116"/>
    </location>
</feature>
<dbReference type="SUPFAM" id="SSF141868">
    <property type="entry name" value="EAL domain-like"/>
    <property type="match status" value="1"/>
</dbReference>
<dbReference type="Gene3D" id="3.20.20.450">
    <property type="entry name" value="EAL domain"/>
    <property type="match status" value="1"/>
</dbReference>
<dbReference type="InterPro" id="IPR043128">
    <property type="entry name" value="Rev_trsase/Diguanyl_cyclase"/>
</dbReference>
<dbReference type="AlphaFoldDB" id="A0A848HIR1"/>
<comment type="caution">
    <text evidence="5">The sequence shown here is derived from an EMBL/GenBank/DDBJ whole genome shotgun (WGS) entry which is preliminary data.</text>
</comment>
<dbReference type="CDD" id="cd01949">
    <property type="entry name" value="GGDEF"/>
    <property type="match status" value="1"/>
</dbReference>
<feature type="domain" description="GGDEF" evidence="4">
    <location>
        <begin position="148"/>
        <end position="281"/>
    </location>
</feature>
<dbReference type="GO" id="GO:0003824">
    <property type="term" value="F:catalytic activity"/>
    <property type="evidence" value="ECO:0007669"/>
    <property type="project" value="UniProtKB-ARBA"/>
</dbReference>
<dbReference type="EMBL" id="JABBGG010000001">
    <property type="protein sequence ID" value="NML59911.1"/>
    <property type="molecule type" value="Genomic_DNA"/>
</dbReference>
<dbReference type="PROSITE" id="PS50112">
    <property type="entry name" value="PAS"/>
    <property type="match status" value="1"/>
</dbReference>
<evidence type="ECO:0000259" key="3">
    <source>
        <dbReference type="PROSITE" id="PS50883"/>
    </source>
</evidence>
<dbReference type="CDD" id="cd00130">
    <property type="entry name" value="PAS"/>
    <property type="match status" value="1"/>
</dbReference>
<dbReference type="Pfam" id="PF08448">
    <property type="entry name" value="PAS_4"/>
    <property type="match status" value="1"/>
</dbReference>
<evidence type="ECO:0000259" key="4">
    <source>
        <dbReference type="PROSITE" id="PS50887"/>
    </source>
</evidence>
<feature type="domain" description="EAL" evidence="3">
    <location>
        <begin position="290"/>
        <end position="544"/>
    </location>
</feature>
<feature type="domain" description="PAS" evidence="1">
    <location>
        <begin position="1"/>
        <end position="59"/>
    </location>
</feature>
<dbReference type="InterPro" id="IPR013656">
    <property type="entry name" value="PAS_4"/>
</dbReference>
<reference evidence="5 6" key="1">
    <citation type="submission" date="2020-04" db="EMBL/GenBank/DDBJ databases">
        <title>Massilia sp. RP-1-19 isolated from soil.</title>
        <authorList>
            <person name="Dahal R.H."/>
        </authorList>
    </citation>
    <scope>NUCLEOTIDE SEQUENCE [LARGE SCALE GENOMIC DNA]</scope>
    <source>
        <strain evidence="5 6">RP-1-19</strain>
    </source>
</reference>
<dbReference type="PANTHER" id="PTHR44757">
    <property type="entry name" value="DIGUANYLATE CYCLASE DGCP"/>
    <property type="match status" value="1"/>
</dbReference>
<dbReference type="InterPro" id="IPR035919">
    <property type="entry name" value="EAL_sf"/>
</dbReference>
<proteinExistence type="predicted"/>
<dbReference type="Pfam" id="PF00563">
    <property type="entry name" value="EAL"/>
    <property type="match status" value="1"/>
</dbReference>
<dbReference type="InterPro" id="IPR001633">
    <property type="entry name" value="EAL_dom"/>
</dbReference>
<dbReference type="Pfam" id="PF00990">
    <property type="entry name" value="GGDEF"/>
    <property type="match status" value="1"/>
</dbReference>
<dbReference type="SMART" id="SM00052">
    <property type="entry name" value="EAL"/>
    <property type="match status" value="1"/>
</dbReference>
<dbReference type="InterPro" id="IPR035965">
    <property type="entry name" value="PAS-like_dom_sf"/>
</dbReference>
<dbReference type="PANTHER" id="PTHR44757:SF2">
    <property type="entry name" value="BIOFILM ARCHITECTURE MAINTENANCE PROTEIN MBAA"/>
    <property type="match status" value="1"/>
</dbReference>
<evidence type="ECO:0000259" key="1">
    <source>
        <dbReference type="PROSITE" id="PS50112"/>
    </source>
</evidence>
<protein>
    <submittedName>
        <fullName evidence="5">EAL domain-containing protein</fullName>
    </submittedName>
</protein>
<dbReference type="PROSITE" id="PS50113">
    <property type="entry name" value="PAC"/>
    <property type="match status" value="1"/>
</dbReference>
<dbReference type="Gene3D" id="3.30.70.270">
    <property type="match status" value="1"/>
</dbReference>
<accession>A0A848HIR1</accession>
<evidence type="ECO:0000313" key="5">
    <source>
        <dbReference type="EMBL" id="NML59911.1"/>
    </source>
</evidence>
<dbReference type="PROSITE" id="PS50883">
    <property type="entry name" value="EAL"/>
    <property type="match status" value="1"/>
</dbReference>
<dbReference type="InterPro" id="IPR052155">
    <property type="entry name" value="Biofilm_reg_signaling"/>
</dbReference>
<dbReference type="SMART" id="SM00267">
    <property type="entry name" value="GGDEF"/>
    <property type="match status" value="1"/>
</dbReference>
<keyword evidence="6" id="KW-1185">Reference proteome</keyword>
<dbReference type="NCBIfam" id="TIGR00254">
    <property type="entry name" value="GGDEF"/>
    <property type="match status" value="1"/>
</dbReference>
<dbReference type="InterPro" id="IPR029787">
    <property type="entry name" value="Nucleotide_cyclase"/>
</dbReference>
<dbReference type="SUPFAM" id="SSF55785">
    <property type="entry name" value="PYP-like sensor domain (PAS domain)"/>
    <property type="match status" value="1"/>
</dbReference>
<dbReference type="PROSITE" id="PS50887">
    <property type="entry name" value="GGDEF"/>
    <property type="match status" value="1"/>
</dbReference>
<evidence type="ECO:0000313" key="6">
    <source>
        <dbReference type="Proteomes" id="UP000583752"/>
    </source>
</evidence>
<dbReference type="NCBIfam" id="TIGR00229">
    <property type="entry name" value="sensory_box"/>
    <property type="match status" value="1"/>
</dbReference>
<dbReference type="SUPFAM" id="SSF55073">
    <property type="entry name" value="Nucleotide cyclase"/>
    <property type="match status" value="1"/>
</dbReference>